<dbReference type="Gene3D" id="1.25.40.10">
    <property type="entry name" value="Tetratricopeptide repeat domain"/>
    <property type="match status" value="1"/>
</dbReference>
<evidence type="ECO:0000256" key="2">
    <source>
        <dbReference type="SAM" id="SignalP"/>
    </source>
</evidence>
<dbReference type="SUPFAM" id="SSF48452">
    <property type="entry name" value="TPR-like"/>
    <property type="match status" value="1"/>
</dbReference>
<feature type="signal peptide" evidence="2">
    <location>
        <begin position="1"/>
        <end position="19"/>
    </location>
</feature>
<proteinExistence type="predicted"/>
<reference evidence="3 4" key="1">
    <citation type="submission" date="2017-05" db="EMBL/GenBank/DDBJ databases">
        <authorList>
            <person name="Varghese N."/>
            <person name="Submissions S."/>
        </authorList>
    </citation>
    <scope>NUCLEOTIDE SEQUENCE [LARGE SCALE GENOMIC DNA]</scope>
    <source>
        <strain evidence="3 4">DSM 15360</strain>
    </source>
</reference>
<dbReference type="RefSeq" id="WP_283414307.1">
    <property type="nucleotide sequence ID" value="NZ_FXUA01000008.1"/>
</dbReference>
<evidence type="ECO:0000256" key="1">
    <source>
        <dbReference type="PROSITE-ProRule" id="PRU00339"/>
    </source>
</evidence>
<keyword evidence="1" id="KW-0802">TPR repeat</keyword>
<feature type="chain" id="PRO_5045070173" description="Thioredoxin" evidence="2">
    <location>
        <begin position="20"/>
        <end position="300"/>
    </location>
</feature>
<feature type="repeat" description="TPR" evidence="1">
    <location>
        <begin position="248"/>
        <end position="281"/>
    </location>
</feature>
<evidence type="ECO:0000313" key="3">
    <source>
        <dbReference type="EMBL" id="SMP32538.1"/>
    </source>
</evidence>
<dbReference type="Proteomes" id="UP001157915">
    <property type="component" value="Unassembled WGS sequence"/>
</dbReference>
<dbReference type="InterPro" id="IPR019734">
    <property type="entry name" value="TPR_rpt"/>
</dbReference>
<keyword evidence="4" id="KW-1185">Reference proteome</keyword>
<dbReference type="EMBL" id="FXUA01000008">
    <property type="protein sequence ID" value="SMP32538.1"/>
    <property type="molecule type" value="Genomic_DNA"/>
</dbReference>
<gene>
    <name evidence="3" type="ORF">SAMN06265367_10842</name>
</gene>
<protein>
    <recommendedName>
        <fullName evidence="5">Thioredoxin</fullName>
    </recommendedName>
</protein>
<keyword evidence="2" id="KW-0732">Signal</keyword>
<dbReference type="PROSITE" id="PS50005">
    <property type="entry name" value="TPR"/>
    <property type="match status" value="1"/>
</dbReference>
<evidence type="ECO:0000313" key="4">
    <source>
        <dbReference type="Proteomes" id="UP001157915"/>
    </source>
</evidence>
<name>A0ABY1PEC4_9BACT</name>
<dbReference type="InterPro" id="IPR011990">
    <property type="entry name" value="TPR-like_helical_dom_sf"/>
</dbReference>
<accession>A0ABY1PEC4</accession>
<evidence type="ECO:0008006" key="5">
    <source>
        <dbReference type="Google" id="ProtNLM"/>
    </source>
</evidence>
<dbReference type="SUPFAM" id="SSF52833">
    <property type="entry name" value="Thioredoxin-like"/>
    <property type="match status" value="1"/>
</dbReference>
<organism evidence="3 4">
    <name type="scientific">Algoriphagus winogradskyi</name>
    <dbReference type="NCBI Taxonomy" id="237017"/>
    <lineage>
        <taxon>Bacteria</taxon>
        <taxon>Pseudomonadati</taxon>
        <taxon>Bacteroidota</taxon>
        <taxon>Cytophagia</taxon>
        <taxon>Cytophagales</taxon>
        <taxon>Cyclobacteriaceae</taxon>
        <taxon>Algoriphagus</taxon>
    </lineage>
</organism>
<sequence>MKRHFLIALILLISNKILAQTPLTYLNSQGEKHLAGEFDLNILRTDTAFQSWYAESEKLFQLSGKNTDWKKNLEDTEVEIFIGTWCGDSKRWVPQFVKLWNELGLSEDQLKFTALYDGEEQYKQGPNGEEKGMLIHRVPTFIFKENDQEYSRIVEFPVNDLETDLAQIALGYASEPNYRAATYLLELFDSEPLDSIYRNVQSHFNQVYQRVGKEKELNTLGYLFETSDRLPQALLTYEINSVIFPYSPRVLNSYAEALTKNNQKDRAIEVFKRVVALEPTLESAIAKLKELEEEVKENEN</sequence>
<comment type="caution">
    <text evidence="3">The sequence shown here is derived from an EMBL/GenBank/DDBJ whole genome shotgun (WGS) entry which is preliminary data.</text>
</comment>
<dbReference type="InterPro" id="IPR036249">
    <property type="entry name" value="Thioredoxin-like_sf"/>
</dbReference>